<name>A0ABS3AWS9_9XANT</name>
<evidence type="ECO:0000256" key="3">
    <source>
        <dbReference type="ARBA" id="ARBA00022989"/>
    </source>
</evidence>
<organism evidence="5 6">
    <name type="scientific">Xanthomonas bonasiae</name>
    <dbReference type="NCBI Taxonomy" id="2810351"/>
    <lineage>
        <taxon>Bacteria</taxon>
        <taxon>Pseudomonadati</taxon>
        <taxon>Pseudomonadota</taxon>
        <taxon>Gammaproteobacteria</taxon>
        <taxon>Lysobacterales</taxon>
        <taxon>Lysobacteraceae</taxon>
        <taxon>Xanthomonas</taxon>
    </lineage>
</organism>
<evidence type="ECO:0000313" key="6">
    <source>
        <dbReference type="Proteomes" id="UP000695802"/>
    </source>
</evidence>
<evidence type="ECO:0000256" key="2">
    <source>
        <dbReference type="ARBA" id="ARBA00022692"/>
    </source>
</evidence>
<keyword evidence="3" id="KW-1133">Transmembrane helix</keyword>
<dbReference type="Gene3D" id="3.30.1150.10">
    <property type="match status" value="1"/>
</dbReference>
<dbReference type="NCBIfam" id="TIGR01352">
    <property type="entry name" value="tonB_Cterm"/>
    <property type="match status" value="1"/>
</dbReference>
<evidence type="ECO:0000313" key="5">
    <source>
        <dbReference type="EMBL" id="MBN6100819.1"/>
    </source>
</evidence>
<gene>
    <name evidence="5" type="ORF">JR064_01405</name>
</gene>
<reference evidence="5 6" key="1">
    <citation type="submission" date="2021-02" db="EMBL/GenBank/DDBJ databases">
        <title>Taxonomically Unique Crown Gall-Associated Xanthomonas Stains Have Deficiency in Virulence Repertories.</title>
        <authorList>
            <person name="Mafakheri H."/>
            <person name="Taghavi S.M."/>
            <person name="Dimkic I."/>
            <person name="Nemanja K."/>
            <person name="Osdaghi E."/>
        </authorList>
    </citation>
    <scope>NUCLEOTIDE SEQUENCE [LARGE SCALE GENOMIC DNA]</scope>
    <source>
        <strain evidence="5 6">FX4</strain>
    </source>
</reference>
<evidence type="ECO:0000256" key="4">
    <source>
        <dbReference type="ARBA" id="ARBA00023136"/>
    </source>
</evidence>
<comment type="subcellular location">
    <subcellularLocation>
        <location evidence="1">Membrane</location>
        <topology evidence="1">Single-pass membrane protein</topology>
    </subcellularLocation>
</comment>
<keyword evidence="4" id="KW-0472">Membrane</keyword>
<accession>A0ABS3AWS9</accession>
<keyword evidence="6" id="KW-1185">Reference proteome</keyword>
<evidence type="ECO:0000256" key="1">
    <source>
        <dbReference type="ARBA" id="ARBA00004167"/>
    </source>
</evidence>
<keyword evidence="2" id="KW-0812">Transmembrane</keyword>
<dbReference type="SUPFAM" id="SSF74653">
    <property type="entry name" value="TolA/TonB C-terminal domain"/>
    <property type="match status" value="1"/>
</dbReference>
<proteinExistence type="predicted"/>
<sequence length="118" mass="13354">MAAINLVAVLALGAANCSCNYENWIETVKATEALAITKPRFIVPKEAVEKVENKTCAIITFEIDERGVPINIKIEESSRSRVVDMAAKYTVEKYRFSVKNKIEPKKIFALYFEYPGKY</sequence>
<dbReference type="RefSeq" id="WP_206228561.1">
    <property type="nucleotide sequence ID" value="NZ_JAFIWB010000001.1"/>
</dbReference>
<dbReference type="EMBL" id="JAFIWB010000001">
    <property type="protein sequence ID" value="MBN6100819.1"/>
    <property type="molecule type" value="Genomic_DNA"/>
</dbReference>
<dbReference type="Proteomes" id="UP000695802">
    <property type="component" value="Unassembled WGS sequence"/>
</dbReference>
<dbReference type="InterPro" id="IPR006260">
    <property type="entry name" value="TonB/TolA_C"/>
</dbReference>
<protein>
    <submittedName>
        <fullName evidence="5">Energy transducer TonB</fullName>
    </submittedName>
</protein>
<comment type="caution">
    <text evidence="5">The sequence shown here is derived from an EMBL/GenBank/DDBJ whole genome shotgun (WGS) entry which is preliminary data.</text>
</comment>